<dbReference type="InterPro" id="IPR002885">
    <property type="entry name" value="PPR_rpt"/>
</dbReference>
<dbReference type="PANTHER" id="PTHR46862:SF3">
    <property type="entry name" value="OS07G0661900 PROTEIN"/>
    <property type="match status" value="1"/>
</dbReference>
<evidence type="ECO:0000256" key="2">
    <source>
        <dbReference type="PROSITE-ProRule" id="PRU00708"/>
    </source>
</evidence>
<dbReference type="FunCoup" id="A0A7J7DDC2">
    <property type="interactions" value="1938"/>
</dbReference>
<dbReference type="OrthoDB" id="185373at2759"/>
<keyword evidence="5" id="KW-1185">Reference proteome</keyword>
<proteinExistence type="predicted"/>
<evidence type="ECO:0000256" key="1">
    <source>
        <dbReference type="ARBA" id="ARBA00022737"/>
    </source>
</evidence>
<dbReference type="InParanoid" id="A0A7J7DDC2"/>
<dbReference type="PANTHER" id="PTHR46862">
    <property type="entry name" value="OS07G0661900 PROTEIN"/>
    <property type="match status" value="1"/>
</dbReference>
<evidence type="ECO:0000259" key="3">
    <source>
        <dbReference type="Pfam" id="PF17177"/>
    </source>
</evidence>
<feature type="repeat" description="PPR" evidence="2">
    <location>
        <begin position="171"/>
        <end position="205"/>
    </location>
</feature>
<reference evidence="4 5" key="1">
    <citation type="journal article" date="2020" name="Nat. Commun.">
        <title>Genome of Tripterygium wilfordii and identification of cytochrome P450 involved in triptolide biosynthesis.</title>
        <authorList>
            <person name="Tu L."/>
            <person name="Su P."/>
            <person name="Zhang Z."/>
            <person name="Gao L."/>
            <person name="Wang J."/>
            <person name="Hu T."/>
            <person name="Zhou J."/>
            <person name="Zhang Y."/>
            <person name="Zhao Y."/>
            <person name="Liu Y."/>
            <person name="Song Y."/>
            <person name="Tong Y."/>
            <person name="Lu Y."/>
            <person name="Yang J."/>
            <person name="Xu C."/>
            <person name="Jia M."/>
            <person name="Peters R.J."/>
            <person name="Huang L."/>
            <person name="Gao W."/>
        </authorList>
    </citation>
    <scope>NUCLEOTIDE SEQUENCE [LARGE SCALE GENOMIC DNA]</scope>
    <source>
        <strain evidence="5">cv. XIE 37</strain>
        <tissue evidence="4">Leaf</tissue>
    </source>
</reference>
<dbReference type="InterPro" id="IPR011990">
    <property type="entry name" value="TPR-like_helical_dom_sf"/>
</dbReference>
<dbReference type="PROSITE" id="PS51375">
    <property type="entry name" value="PPR"/>
    <property type="match status" value="3"/>
</dbReference>
<feature type="domain" description="PROP1-like PPR" evidence="3">
    <location>
        <begin position="265"/>
        <end position="392"/>
    </location>
</feature>
<organism evidence="4 5">
    <name type="scientific">Tripterygium wilfordii</name>
    <name type="common">Thunder God vine</name>
    <dbReference type="NCBI Taxonomy" id="458696"/>
    <lineage>
        <taxon>Eukaryota</taxon>
        <taxon>Viridiplantae</taxon>
        <taxon>Streptophyta</taxon>
        <taxon>Embryophyta</taxon>
        <taxon>Tracheophyta</taxon>
        <taxon>Spermatophyta</taxon>
        <taxon>Magnoliopsida</taxon>
        <taxon>eudicotyledons</taxon>
        <taxon>Gunneridae</taxon>
        <taxon>Pentapetalae</taxon>
        <taxon>rosids</taxon>
        <taxon>fabids</taxon>
        <taxon>Celastrales</taxon>
        <taxon>Celastraceae</taxon>
        <taxon>Tripterygium</taxon>
    </lineage>
</organism>
<dbReference type="InterPro" id="IPR033443">
    <property type="entry name" value="PROP1-like_PPR_dom"/>
</dbReference>
<dbReference type="NCBIfam" id="TIGR00756">
    <property type="entry name" value="PPR"/>
    <property type="match status" value="3"/>
</dbReference>
<accession>A0A7J7DDC2</accession>
<dbReference type="Pfam" id="PF13041">
    <property type="entry name" value="PPR_2"/>
    <property type="match status" value="1"/>
</dbReference>
<feature type="repeat" description="PPR" evidence="2">
    <location>
        <begin position="311"/>
        <end position="345"/>
    </location>
</feature>
<dbReference type="Pfam" id="PF17177">
    <property type="entry name" value="PPR_long"/>
    <property type="match status" value="1"/>
</dbReference>
<dbReference type="AlphaFoldDB" id="A0A7J7DDC2"/>
<evidence type="ECO:0000313" key="5">
    <source>
        <dbReference type="Proteomes" id="UP000593562"/>
    </source>
</evidence>
<comment type="caution">
    <text evidence="4">The sequence shown here is derived from an EMBL/GenBank/DDBJ whole genome shotgun (WGS) entry which is preliminary data.</text>
</comment>
<dbReference type="EMBL" id="JAAARO010000008">
    <property type="protein sequence ID" value="KAF5744323.1"/>
    <property type="molecule type" value="Genomic_DNA"/>
</dbReference>
<keyword evidence="1" id="KW-0677">Repeat</keyword>
<name>A0A7J7DDC2_TRIWF</name>
<gene>
    <name evidence="4" type="ORF">HS088_TW08G00924</name>
</gene>
<feature type="repeat" description="PPR" evidence="2">
    <location>
        <begin position="206"/>
        <end position="240"/>
    </location>
</feature>
<protein>
    <submittedName>
        <fullName evidence="4">Putative Tetratricopeptide repeat (TPR)-like superfamily protein</fullName>
    </submittedName>
</protein>
<sequence length="415" mass="47524">MVVATHAFNILSCLHSLSPSTSDNRRFSCHESWGNSFLLHGKSNFFSCKLNFVPALAVMNNVEDREVTEIEKDKPRYRWLEVGPSITEAQKQTISQLPPNMTKRCQAFMKQIICYDPWKGTFLDLLAVWVRYMKPRRADWLVVLKELNRLEHPRYFEVAEWALQEESFEANIRDYTKLIHGYGKQGRVQDAESVLLTMKRRGFICDQVTLTAMIDIYSKAGNLKLAEETFEEMKLVGQPFDKRCYGSMIMAYIRARMPEQGEVLLREMDAQQIYAGSEVYKALLRAYSLIGNAEGAQRVFDAIQFASIPPDVKLCGLLINAYQMAGQSQKAYAAFQNMRRAGLEPNDKCLALVLSAYEKENNLGRALDFLMDLESSRIIVGKESSQVLARWFGRLGVVKEVEFVLRDYAMGKNFC</sequence>
<dbReference type="Proteomes" id="UP000593562">
    <property type="component" value="Unassembled WGS sequence"/>
</dbReference>
<evidence type="ECO:0000313" key="4">
    <source>
        <dbReference type="EMBL" id="KAF5744323.1"/>
    </source>
</evidence>
<dbReference type="Gene3D" id="1.25.40.10">
    <property type="entry name" value="Tetratricopeptide repeat domain"/>
    <property type="match status" value="2"/>
</dbReference>